<evidence type="ECO:0000313" key="2">
    <source>
        <dbReference type="EMBL" id="KAK6739330.1"/>
    </source>
</evidence>
<feature type="compositionally biased region" description="Basic and acidic residues" evidence="1">
    <location>
        <begin position="82"/>
        <end position="109"/>
    </location>
</feature>
<evidence type="ECO:0000256" key="1">
    <source>
        <dbReference type="SAM" id="MobiDB-lite"/>
    </source>
</evidence>
<feature type="region of interest" description="Disordered" evidence="1">
    <location>
        <begin position="45"/>
        <end position="109"/>
    </location>
</feature>
<gene>
    <name evidence="2" type="primary">Necator_chrII.g8812</name>
    <name evidence="2" type="ORF">RB195_021017</name>
</gene>
<accession>A0ABR1CML0</accession>
<protein>
    <submittedName>
        <fullName evidence="2">Uncharacterized protein</fullName>
    </submittedName>
</protein>
<name>A0ABR1CML0_NECAM</name>
<reference evidence="2 3" key="1">
    <citation type="submission" date="2023-08" db="EMBL/GenBank/DDBJ databases">
        <title>A Necator americanus chromosomal reference genome.</title>
        <authorList>
            <person name="Ilik V."/>
            <person name="Petrzelkova K.J."/>
            <person name="Pardy F."/>
            <person name="Fuh T."/>
            <person name="Niatou-Singa F.S."/>
            <person name="Gouil Q."/>
            <person name="Baker L."/>
            <person name="Ritchie M.E."/>
            <person name="Jex A.R."/>
            <person name="Gazzola D."/>
            <person name="Li H."/>
            <person name="Toshio Fujiwara R."/>
            <person name="Zhan B."/>
            <person name="Aroian R.V."/>
            <person name="Pafco B."/>
            <person name="Schwarz E.M."/>
        </authorList>
    </citation>
    <scope>NUCLEOTIDE SEQUENCE [LARGE SCALE GENOMIC DNA]</scope>
    <source>
        <strain evidence="2 3">Aroian</strain>
        <tissue evidence="2">Whole animal</tissue>
    </source>
</reference>
<sequence>MHYSSFRGHPMFNHFARNRQHALQNLNELQYNALAHPKWIDTPIMTSGATAPEKPQVKTGGSAEKAKPSKRSGLQQKSKIVPPKDKQGTKRSSETGGEKKKTKFRERVWLRQRKPRKRVKYRKSRKRNLKGMKKNSLLVFLEFGWDQCDCLIKNMERPRGRENRVIYYDDLVADLVEKILDYKILKEDLLRTKTSKSENVIADNMHDNMQPTQPEEFDKVATGGAYYLDEGQDETIEDAPSLKRIYLPPSE</sequence>
<proteinExistence type="predicted"/>
<dbReference type="EMBL" id="JAVFWL010000002">
    <property type="protein sequence ID" value="KAK6739330.1"/>
    <property type="molecule type" value="Genomic_DNA"/>
</dbReference>
<keyword evidence="3" id="KW-1185">Reference proteome</keyword>
<organism evidence="2 3">
    <name type="scientific">Necator americanus</name>
    <name type="common">Human hookworm</name>
    <dbReference type="NCBI Taxonomy" id="51031"/>
    <lineage>
        <taxon>Eukaryota</taxon>
        <taxon>Metazoa</taxon>
        <taxon>Ecdysozoa</taxon>
        <taxon>Nematoda</taxon>
        <taxon>Chromadorea</taxon>
        <taxon>Rhabditida</taxon>
        <taxon>Rhabditina</taxon>
        <taxon>Rhabditomorpha</taxon>
        <taxon>Strongyloidea</taxon>
        <taxon>Ancylostomatidae</taxon>
        <taxon>Bunostominae</taxon>
        <taxon>Necator</taxon>
    </lineage>
</organism>
<evidence type="ECO:0000313" key="3">
    <source>
        <dbReference type="Proteomes" id="UP001303046"/>
    </source>
</evidence>
<dbReference type="Proteomes" id="UP001303046">
    <property type="component" value="Unassembled WGS sequence"/>
</dbReference>
<comment type="caution">
    <text evidence="2">The sequence shown here is derived from an EMBL/GenBank/DDBJ whole genome shotgun (WGS) entry which is preliminary data.</text>
</comment>